<gene>
    <name evidence="2" type="ORF">KT71_08877</name>
</gene>
<organism evidence="2 3">
    <name type="scientific">Congregibacter litoralis KT71</name>
    <dbReference type="NCBI Taxonomy" id="314285"/>
    <lineage>
        <taxon>Bacteria</taxon>
        <taxon>Pseudomonadati</taxon>
        <taxon>Pseudomonadota</taxon>
        <taxon>Gammaproteobacteria</taxon>
        <taxon>Cellvibrionales</taxon>
        <taxon>Halieaceae</taxon>
        <taxon>Congregibacter</taxon>
    </lineage>
</organism>
<reference evidence="2 3" key="2">
    <citation type="journal article" date="2009" name="PLoS ONE">
        <title>The photosynthetic apparatus and its regulation in the aerobic gammaproteobacterium Congregibacter litoralis gen. nov., sp. nov.</title>
        <authorList>
            <person name="Spring S."/>
            <person name="Lunsdorf H."/>
            <person name="Fuchs B.M."/>
            <person name="Tindall B.J."/>
        </authorList>
    </citation>
    <scope>NUCLEOTIDE SEQUENCE [LARGE SCALE GENOMIC DNA]</scope>
    <source>
        <strain evidence="2">KT71</strain>
    </source>
</reference>
<sequence length="202" mass="22105">MNSYKRVIAILVAGLLCNHAPAAGVFSNCFVPDIVKAFGLKRFPGPDELSVIGYGLVESIPQSGQTERPPMLRFSVLANRRVLGSSEVIFFRSDVSACLSRANLSRPVAKTKGRRFILEHQVGEVCPSGNALMDATIVEINPCKAECEPRSRSSVIFLGPEAVEGVTILDMPYFGGEIHLRDVSMIWQKSPSLPKVMHGYTR</sequence>
<dbReference type="Proteomes" id="UP000019205">
    <property type="component" value="Chromosome"/>
</dbReference>
<comment type="caution">
    <text evidence="2">The sequence shown here is derived from an EMBL/GenBank/DDBJ whole genome shotgun (WGS) entry which is preliminary data.</text>
</comment>
<dbReference type="AlphaFoldDB" id="A4A4K6"/>
<keyword evidence="3" id="KW-1185">Reference proteome</keyword>
<dbReference type="RefSeq" id="WP_008294205.1">
    <property type="nucleotide sequence ID" value="NZ_CM002299.1"/>
</dbReference>
<name>A4A4K6_9GAMM</name>
<dbReference type="HOGENOM" id="CLU_1352718_0_0_6"/>
<keyword evidence="1" id="KW-0732">Signal</keyword>
<evidence type="ECO:0000313" key="3">
    <source>
        <dbReference type="Proteomes" id="UP000019205"/>
    </source>
</evidence>
<feature type="signal peptide" evidence="1">
    <location>
        <begin position="1"/>
        <end position="22"/>
    </location>
</feature>
<dbReference type="EMBL" id="AAOA02000003">
    <property type="protein sequence ID" value="EAQ98727.1"/>
    <property type="molecule type" value="Genomic_DNA"/>
</dbReference>
<protein>
    <submittedName>
        <fullName evidence="2">Uncharacterized protein</fullName>
    </submittedName>
</protein>
<evidence type="ECO:0000313" key="2">
    <source>
        <dbReference type="EMBL" id="EAQ98727.1"/>
    </source>
</evidence>
<evidence type="ECO:0000256" key="1">
    <source>
        <dbReference type="SAM" id="SignalP"/>
    </source>
</evidence>
<dbReference type="STRING" id="314285.KT71_08877"/>
<reference evidence="2 3" key="1">
    <citation type="journal article" date="2007" name="Proc. Natl. Acad. Sci. U.S.A.">
        <title>Characterization of a marine gammaproteobacterium capable of aerobic anoxygenic photosynthesis.</title>
        <authorList>
            <person name="Fuchs B.M."/>
            <person name="Spring S."/>
            <person name="Teeling H."/>
            <person name="Quast C."/>
            <person name="Wulf J."/>
            <person name="Schattenhofer M."/>
            <person name="Yan S."/>
            <person name="Ferriera S."/>
            <person name="Johnson J."/>
            <person name="Glockner F.O."/>
            <person name="Amann R."/>
        </authorList>
    </citation>
    <scope>NUCLEOTIDE SEQUENCE [LARGE SCALE GENOMIC DNA]</scope>
    <source>
        <strain evidence="2">KT71</strain>
    </source>
</reference>
<accession>A4A4K6</accession>
<feature type="chain" id="PRO_5002665589" evidence="1">
    <location>
        <begin position="23"/>
        <end position="202"/>
    </location>
</feature>
<proteinExistence type="predicted"/>